<feature type="domain" description="Immunoglobulin V-set" evidence="4">
    <location>
        <begin position="15"/>
        <end position="93"/>
    </location>
</feature>
<evidence type="ECO:0000256" key="2">
    <source>
        <dbReference type="ARBA" id="ARBA00023130"/>
    </source>
</evidence>
<dbReference type="Gene3D" id="2.60.40.10">
    <property type="entry name" value="Immunoglobulins"/>
    <property type="match status" value="1"/>
</dbReference>
<dbReference type="InterPro" id="IPR050199">
    <property type="entry name" value="IgHV"/>
</dbReference>
<dbReference type="GO" id="GO:0005576">
    <property type="term" value="C:extracellular region"/>
    <property type="evidence" value="ECO:0007669"/>
    <property type="project" value="UniProtKB-ARBA"/>
</dbReference>
<dbReference type="SUPFAM" id="SSF48726">
    <property type="entry name" value="Immunoglobulin"/>
    <property type="match status" value="1"/>
</dbReference>
<keyword evidence="6" id="KW-1185">Reference proteome</keyword>
<dbReference type="SMART" id="SM00406">
    <property type="entry name" value="IGv"/>
    <property type="match status" value="1"/>
</dbReference>
<evidence type="ECO:0000256" key="1">
    <source>
        <dbReference type="ARBA" id="ARBA00022859"/>
    </source>
</evidence>
<dbReference type="InterPro" id="IPR013106">
    <property type="entry name" value="Ig_V-set"/>
</dbReference>
<dbReference type="AlphaFoldDB" id="A0A670Z991"/>
<dbReference type="GO" id="GO:0002250">
    <property type="term" value="P:adaptive immune response"/>
    <property type="evidence" value="ECO:0007669"/>
    <property type="project" value="UniProtKB-KW"/>
</dbReference>
<accession>A0A670Z991</accession>
<protein>
    <recommendedName>
        <fullName evidence="4">Immunoglobulin V-set domain-containing protein</fullName>
    </recommendedName>
</protein>
<organism evidence="5 6">
    <name type="scientific">Pseudonaja textilis</name>
    <name type="common">Eastern brown snake</name>
    <dbReference type="NCBI Taxonomy" id="8673"/>
    <lineage>
        <taxon>Eukaryota</taxon>
        <taxon>Metazoa</taxon>
        <taxon>Chordata</taxon>
        <taxon>Craniata</taxon>
        <taxon>Vertebrata</taxon>
        <taxon>Euteleostomi</taxon>
        <taxon>Lepidosauria</taxon>
        <taxon>Squamata</taxon>
        <taxon>Bifurcata</taxon>
        <taxon>Unidentata</taxon>
        <taxon>Episquamata</taxon>
        <taxon>Toxicofera</taxon>
        <taxon>Serpentes</taxon>
        <taxon>Colubroidea</taxon>
        <taxon>Elapidae</taxon>
        <taxon>Hydrophiinae</taxon>
        <taxon>Pseudonaja</taxon>
    </lineage>
</organism>
<keyword evidence="1" id="KW-0391">Immunity</keyword>
<reference evidence="5" key="1">
    <citation type="submission" date="2025-08" db="UniProtKB">
        <authorList>
            <consortium name="Ensembl"/>
        </authorList>
    </citation>
    <scope>IDENTIFICATION</scope>
</reference>
<dbReference type="Pfam" id="PF07686">
    <property type="entry name" value="V-set"/>
    <property type="match status" value="1"/>
</dbReference>
<dbReference type="Proteomes" id="UP000472273">
    <property type="component" value="Unplaced"/>
</dbReference>
<dbReference type="PANTHER" id="PTHR23266">
    <property type="entry name" value="IMMUNOGLOBULIN HEAVY CHAIN"/>
    <property type="match status" value="1"/>
</dbReference>
<keyword evidence="2" id="KW-1064">Adaptive immunity</keyword>
<dbReference type="GeneTree" id="ENSGT00940000163847"/>
<keyword evidence="3" id="KW-1280">Immunoglobulin</keyword>
<dbReference type="InterPro" id="IPR036179">
    <property type="entry name" value="Ig-like_dom_sf"/>
</dbReference>
<evidence type="ECO:0000259" key="4">
    <source>
        <dbReference type="SMART" id="SM00406"/>
    </source>
</evidence>
<dbReference type="Ensembl" id="ENSPTXT00000018151.1">
    <property type="protein sequence ID" value="ENSPTXP00000017621.1"/>
    <property type="gene ID" value="ENSPTXG00000012121.1"/>
</dbReference>
<sequence>EMQRSPLYYQARGEAHKLTCAVTGFNIHIYGMDWVRQKPGQRLEWRVYHHTSSRNSYSPTIQGRFTSYKDSSNFYLQMNSLKVEDTAIYYYAGESTMKGIL</sequence>
<dbReference type="InterPro" id="IPR013783">
    <property type="entry name" value="Ig-like_fold"/>
</dbReference>
<evidence type="ECO:0000256" key="3">
    <source>
        <dbReference type="ARBA" id="ARBA00043265"/>
    </source>
</evidence>
<proteinExistence type="predicted"/>
<dbReference type="OMA" id="MHWIRRA"/>
<evidence type="ECO:0000313" key="6">
    <source>
        <dbReference type="Proteomes" id="UP000472273"/>
    </source>
</evidence>
<reference evidence="5" key="2">
    <citation type="submission" date="2025-09" db="UniProtKB">
        <authorList>
            <consortium name="Ensembl"/>
        </authorList>
    </citation>
    <scope>IDENTIFICATION</scope>
</reference>
<dbReference type="GO" id="GO:0019814">
    <property type="term" value="C:immunoglobulin complex"/>
    <property type="evidence" value="ECO:0007669"/>
    <property type="project" value="UniProtKB-KW"/>
</dbReference>
<name>A0A670Z991_PSETE</name>
<evidence type="ECO:0000313" key="5">
    <source>
        <dbReference type="Ensembl" id="ENSPTXP00000017621.1"/>
    </source>
</evidence>